<evidence type="ECO:0000256" key="1">
    <source>
        <dbReference type="SAM" id="MobiDB-lite"/>
    </source>
</evidence>
<name>A0A9P1FEC9_9DINO</name>
<organism evidence="2">
    <name type="scientific">Cladocopium goreaui</name>
    <dbReference type="NCBI Taxonomy" id="2562237"/>
    <lineage>
        <taxon>Eukaryota</taxon>
        <taxon>Sar</taxon>
        <taxon>Alveolata</taxon>
        <taxon>Dinophyceae</taxon>
        <taxon>Suessiales</taxon>
        <taxon>Symbiodiniaceae</taxon>
        <taxon>Cladocopium</taxon>
    </lineage>
</organism>
<evidence type="ECO:0000313" key="4">
    <source>
        <dbReference type="Proteomes" id="UP001152797"/>
    </source>
</evidence>
<dbReference type="AlphaFoldDB" id="A0A9P1FEC9"/>
<evidence type="ECO:0000313" key="3">
    <source>
        <dbReference type="EMBL" id="CAL4761191.1"/>
    </source>
</evidence>
<dbReference type="Proteomes" id="UP001152797">
    <property type="component" value="Unassembled WGS sequence"/>
</dbReference>
<comment type="caution">
    <text evidence="2">The sequence shown here is derived from an EMBL/GenBank/DDBJ whole genome shotgun (WGS) entry which is preliminary data.</text>
</comment>
<dbReference type="EMBL" id="CAMXCT020000104">
    <property type="protein sequence ID" value="CAL1127254.1"/>
    <property type="molecule type" value="Genomic_DNA"/>
</dbReference>
<dbReference type="EMBL" id="CAMXCT030000104">
    <property type="protein sequence ID" value="CAL4761191.1"/>
    <property type="molecule type" value="Genomic_DNA"/>
</dbReference>
<proteinExistence type="predicted"/>
<gene>
    <name evidence="2" type="ORF">C1SCF055_LOCUS2328</name>
</gene>
<protein>
    <submittedName>
        <fullName evidence="2">Uncharacterized protein</fullName>
    </submittedName>
</protein>
<evidence type="ECO:0000313" key="2">
    <source>
        <dbReference type="EMBL" id="CAI3973879.1"/>
    </source>
</evidence>
<feature type="region of interest" description="Disordered" evidence="1">
    <location>
        <begin position="68"/>
        <end position="98"/>
    </location>
</feature>
<dbReference type="EMBL" id="CAMXCT010000104">
    <property type="protein sequence ID" value="CAI3973879.1"/>
    <property type="molecule type" value="Genomic_DNA"/>
</dbReference>
<sequence length="98" mass="10650">MTPNSIPVALAALYVAELRLAFRAIQEVKWDDLWRPFAKTPLTTSSTSLQIFVKHGELLLGKLEKVGRRAEGPKGGGVPQGARAGGHESEETLLSQVR</sequence>
<accession>A0A9P1FEC9</accession>
<reference evidence="2" key="1">
    <citation type="submission" date="2022-10" db="EMBL/GenBank/DDBJ databases">
        <authorList>
            <person name="Chen Y."/>
            <person name="Dougan E. K."/>
            <person name="Chan C."/>
            <person name="Rhodes N."/>
            <person name="Thang M."/>
        </authorList>
    </citation>
    <scope>NUCLEOTIDE SEQUENCE</scope>
</reference>
<reference evidence="3 4" key="2">
    <citation type="submission" date="2024-05" db="EMBL/GenBank/DDBJ databases">
        <authorList>
            <person name="Chen Y."/>
            <person name="Shah S."/>
            <person name="Dougan E. K."/>
            <person name="Thang M."/>
            <person name="Chan C."/>
        </authorList>
    </citation>
    <scope>NUCLEOTIDE SEQUENCE [LARGE SCALE GENOMIC DNA]</scope>
</reference>
<keyword evidence="4" id="KW-1185">Reference proteome</keyword>